<reference evidence="1" key="1">
    <citation type="submission" date="2016-07" db="EMBL/GenBank/DDBJ databases">
        <title>De novo transcriptome assembly of four accessions of the metal hyperaccumulator plant Noccaea caerulescens.</title>
        <authorList>
            <person name="Blande D."/>
            <person name="Halimaa P."/>
            <person name="Tervahauta A.I."/>
            <person name="Aarts M.G."/>
            <person name="Karenlampi S.O."/>
        </authorList>
    </citation>
    <scope>NUCLEOTIDE SEQUENCE</scope>
</reference>
<accession>A0A1J3I131</accession>
<name>A0A1J3I131_NOCCA</name>
<dbReference type="EMBL" id="GEVL01003267">
    <property type="protein sequence ID" value="JAU74074.1"/>
    <property type="molecule type" value="Transcribed_RNA"/>
</dbReference>
<sequence length="91" mass="9447">MKSVGKHVSGALSSLSMFGSSDLDFAALRFSRAGTSLSGLVDTKVGANVTLTDDSSKAEVMGLTWGVWDASIFDLRPNIILGADVSYDSSG</sequence>
<dbReference type="AlphaFoldDB" id="A0A1J3I131"/>
<organism evidence="1">
    <name type="scientific">Noccaea caerulescens</name>
    <name type="common">Alpine penny-cress</name>
    <name type="synonym">Thlaspi caerulescens</name>
    <dbReference type="NCBI Taxonomy" id="107243"/>
    <lineage>
        <taxon>Eukaryota</taxon>
        <taxon>Viridiplantae</taxon>
        <taxon>Streptophyta</taxon>
        <taxon>Embryophyta</taxon>
        <taxon>Tracheophyta</taxon>
        <taxon>Spermatophyta</taxon>
        <taxon>Magnoliopsida</taxon>
        <taxon>eudicotyledons</taxon>
        <taxon>Gunneridae</taxon>
        <taxon>Pentapetalae</taxon>
        <taxon>rosids</taxon>
        <taxon>malvids</taxon>
        <taxon>Brassicales</taxon>
        <taxon>Brassicaceae</taxon>
        <taxon>Coluteocarpeae</taxon>
        <taxon>Noccaea</taxon>
    </lineage>
</organism>
<evidence type="ECO:0000313" key="1">
    <source>
        <dbReference type="EMBL" id="JAU74074.1"/>
    </source>
</evidence>
<proteinExistence type="predicted"/>
<gene>
    <name evidence="1" type="ORF">LE_TR15510_c1_g1_i1_g.49764</name>
</gene>
<protein>
    <submittedName>
        <fullName evidence="1">Uncharacterized protein</fullName>
    </submittedName>
</protein>